<dbReference type="Gene3D" id="3.30.450.280">
    <property type="entry name" value="GAF domain"/>
    <property type="match status" value="1"/>
</dbReference>
<dbReference type="Proteomes" id="UP001235030">
    <property type="component" value="Chromosome"/>
</dbReference>
<dbReference type="Pfam" id="PF12282">
    <property type="entry name" value="GAF_PdtaS"/>
    <property type="match status" value="1"/>
</dbReference>
<name>A0ABY9PZT5_9FIRM</name>
<evidence type="ECO:0000259" key="1">
    <source>
        <dbReference type="Pfam" id="PF12282"/>
    </source>
</evidence>
<protein>
    <recommendedName>
        <fullName evidence="1">Histidine kinase PdtaS GAF domain-containing protein</fullName>
    </recommendedName>
</protein>
<dbReference type="InterPro" id="IPR022066">
    <property type="entry name" value="PdtaS_GAF"/>
</dbReference>
<dbReference type="InterPro" id="IPR038424">
    <property type="entry name" value="H_kinase_PdtaS_GAF_sf"/>
</dbReference>
<evidence type="ECO:0000313" key="2">
    <source>
        <dbReference type="EMBL" id="WMT80851.1"/>
    </source>
</evidence>
<keyword evidence="3" id="KW-1185">Reference proteome</keyword>
<dbReference type="EMBL" id="CP101637">
    <property type="protein sequence ID" value="WMT80851.1"/>
    <property type="molecule type" value="Genomic_DNA"/>
</dbReference>
<dbReference type="RefSeq" id="WP_228103045.1">
    <property type="nucleotide sequence ID" value="NZ_CP101637.1"/>
</dbReference>
<sequence>MCSLCKSNSTIKQMCEEKTSLNDKEIEKIIEVSKTLDLMSNFYESDVFIDVLSFNKDEAYVVAHGKPQYQSIYNENVVGKKALKKNEPGVIKTLNTVMTTRDIKAITQEYKLVKQTIQPITLNEKLI</sequence>
<accession>A0ABY9PZT5</accession>
<reference evidence="2 3" key="1">
    <citation type="submission" date="2022-07" db="EMBL/GenBank/DDBJ databases">
        <title>Genome sequence of Terrisporobacter mayombei DSM6539.</title>
        <authorList>
            <person name="Boeer T."/>
            <person name="Bengelsdorf F.R."/>
            <person name="Daniel R."/>
            <person name="Poehlein A."/>
        </authorList>
    </citation>
    <scope>NUCLEOTIDE SEQUENCE [LARGE SCALE GENOMIC DNA]</scope>
    <source>
        <strain evidence="2 3">DSM 6539</strain>
    </source>
</reference>
<organism evidence="2 3">
    <name type="scientific">Terrisporobacter mayombei</name>
    <dbReference type="NCBI Taxonomy" id="1541"/>
    <lineage>
        <taxon>Bacteria</taxon>
        <taxon>Bacillati</taxon>
        <taxon>Bacillota</taxon>
        <taxon>Clostridia</taxon>
        <taxon>Peptostreptococcales</taxon>
        <taxon>Peptostreptococcaceae</taxon>
        <taxon>Terrisporobacter</taxon>
    </lineage>
</organism>
<gene>
    <name evidence="2" type="ORF">TEMA_11730</name>
</gene>
<feature type="domain" description="Histidine kinase PdtaS GAF" evidence="1">
    <location>
        <begin position="12"/>
        <end position="127"/>
    </location>
</feature>
<proteinExistence type="predicted"/>
<evidence type="ECO:0000313" key="3">
    <source>
        <dbReference type="Proteomes" id="UP001235030"/>
    </source>
</evidence>